<organism evidence="2">
    <name type="scientific">marine sediment metagenome</name>
    <dbReference type="NCBI Taxonomy" id="412755"/>
    <lineage>
        <taxon>unclassified sequences</taxon>
        <taxon>metagenomes</taxon>
        <taxon>ecological metagenomes</taxon>
    </lineage>
</organism>
<feature type="non-terminal residue" evidence="2">
    <location>
        <position position="1"/>
    </location>
</feature>
<evidence type="ECO:0000256" key="1">
    <source>
        <dbReference type="SAM" id="MobiDB-lite"/>
    </source>
</evidence>
<reference evidence="2" key="1">
    <citation type="journal article" date="2014" name="Front. Microbiol.">
        <title>High frequency of phylogenetically diverse reductive dehalogenase-homologous genes in deep subseafloor sedimentary metagenomes.</title>
        <authorList>
            <person name="Kawai M."/>
            <person name="Futagami T."/>
            <person name="Toyoda A."/>
            <person name="Takaki Y."/>
            <person name="Nishi S."/>
            <person name="Hori S."/>
            <person name="Arai W."/>
            <person name="Tsubouchi T."/>
            <person name="Morono Y."/>
            <person name="Uchiyama I."/>
            <person name="Ito T."/>
            <person name="Fujiyama A."/>
            <person name="Inagaki F."/>
            <person name="Takami H."/>
        </authorList>
    </citation>
    <scope>NUCLEOTIDE SEQUENCE</scope>
    <source>
        <strain evidence="2">Expedition CK06-06</strain>
    </source>
</reference>
<dbReference type="EMBL" id="BARV01012458">
    <property type="protein sequence ID" value="GAI04117.1"/>
    <property type="molecule type" value="Genomic_DNA"/>
</dbReference>
<evidence type="ECO:0000313" key="2">
    <source>
        <dbReference type="EMBL" id="GAI04117.1"/>
    </source>
</evidence>
<protein>
    <submittedName>
        <fullName evidence="2">Uncharacterized protein</fullName>
    </submittedName>
</protein>
<sequence>QKEADRLAGGGHRQHKGKKDSNGFETKLVGPCRLRAKRC</sequence>
<dbReference type="AlphaFoldDB" id="X1KAS1"/>
<feature type="region of interest" description="Disordered" evidence="1">
    <location>
        <begin position="1"/>
        <end position="27"/>
    </location>
</feature>
<comment type="caution">
    <text evidence="2">The sequence shown here is derived from an EMBL/GenBank/DDBJ whole genome shotgun (WGS) entry which is preliminary data.</text>
</comment>
<accession>X1KAS1</accession>
<name>X1KAS1_9ZZZZ</name>
<gene>
    <name evidence="2" type="ORF">S06H3_23061</name>
</gene>
<proteinExistence type="predicted"/>